<dbReference type="Proteomes" id="UP000436088">
    <property type="component" value="Unassembled WGS sequence"/>
</dbReference>
<evidence type="ECO:0000256" key="4">
    <source>
        <dbReference type="ARBA" id="ARBA00023136"/>
    </source>
</evidence>
<evidence type="ECO:0000256" key="2">
    <source>
        <dbReference type="ARBA" id="ARBA00022692"/>
    </source>
</evidence>
<evidence type="ECO:0000256" key="3">
    <source>
        <dbReference type="ARBA" id="ARBA00022989"/>
    </source>
</evidence>
<dbReference type="GO" id="GO:0098542">
    <property type="term" value="P:defense response to other organism"/>
    <property type="evidence" value="ECO:0007669"/>
    <property type="project" value="InterPro"/>
</dbReference>
<dbReference type="PANTHER" id="PTHR31234">
    <property type="entry name" value="LATE EMBRYOGENESIS ABUNDANT (LEA) HYDROXYPROLINE-RICH GLYCOPROTEIN FAMILY"/>
    <property type="match status" value="1"/>
</dbReference>
<protein>
    <recommendedName>
        <fullName evidence="6">Late embryogenesis abundant protein LEA-2 subgroup domain-containing protein</fullName>
    </recommendedName>
</protein>
<feature type="transmembrane region" description="Helical" evidence="5">
    <location>
        <begin position="168"/>
        <end position="198"/>
    </location>
</feature>
<dbReference type="InterPro" id="IPR044839">
    <property type="entry name" value="NDR1-like"/>
</dbReference>
<evidence type="ECO:0000259" key="6">
    <source>
        <dbReference type="Pfam" id="PF03168"/>
    </source>
</evidence>
<name>A0A6A2X7Z4_HIBSY</name>
<feature type="domain" description="Late embryogenesis abundant protein LEA-2 subgroup" evidence="6">
    <location>
        <begin position="229"/>
        <end position="334"/>
    </location>
</feature>
<evidence type="ECO:0000313" key="8">
    <source>
        <dbReference type="Proteomes" id="UP000436088"/>
    </source>
</evidence>
<keyword evidence="3 5" id="KW-1133">Transmembrane helix</keyword>
<evidence type="ECO:0000256" key="1">
    <source>
        <dbReference type="ARBA" id="ARBA00004167"/>
    </source>
</evidence>
<dbReference type="EMBL" id="VEPZ02001470">
    <property type="protein sequence ID" value="KAE8671431.1"/>
    <property type="molecule type" value="Genomic_DNA"/>
</dbReference>
<evidence type="ECO:0000256" key="5">
    <source>
        <dbReference type="SAM" id="Phobius"/>
    </source>
</evidence>
<reference evidence="7" key="1">
    <citation type="submission" date="2019-09" db="EMBL/GenBank/DDBJ databases">
        <title>Draft genome information of white flower Hibiscus syriacus.</title>
        <authorList>
            <person name="Kim Y.-M."/>
        </authorList>
    </citation>
    <scope>NUCLEOTIDE SEQUENCE [LARGE SCALE GENOMIC DNA]</scope>
    <source>
        <strain evidence="7">YM2019G1</strain>
    </source>
</reference>
<comment type="caution">
    <text evidence="7">The sequence shown here is derived from an EMBL/GenBank/DDBJ whole genome shotgun (WGS) entry which is preliminary data.</text>
</comment>
<evidence type="ECO:0000313" key="7">
    <source>
        <dbReference type="EMBL" id="KAE8671431.1"/>
    </source>
</evidence>
<dbReference type="Pfam" id="PF03168">
    <property type="entry name" value="LEA_2"/>
    <property type="match status" value="1"/>
</dbReference>
<comment type="subcellular location">
    <subcellularLocation>
        <location evidence="1">Membrane</location>
        <topology evidence="1">Single-pass membrane protein</topology>
    </subcellularLocation>
</comment>
<dbReference type="InterPro" id="IPR004864">
    <property type="entry name" value="LEA_2"/>
</dbReference>
<accession>A0A6A2X7Z4</accession>
<sequence>MKYVLVHPHRVGYERIFYNELCLSILRVDKSSLVSFPALSKSLLASSYPQCQLIKVNAHSLFSKWFSESGMLVAKFSKKIQEMVEEEHNLAGLAGYVSSWVVGVGMDLRMCPYSKPVAPPAANGGTVGATTATTNGGTTKPHLYNPTSRQAYRQPYNRRHHHHPQRNYWFCCCFWTILVILILALLSAIAGSIVYVLYRPHPTALLSPSLTSVSTADSSSHISTLLNLTLSSKNPNSHLSFSYDPFDISCETSNGGVFIANGTLPASVSNSKNETSFKGVVMTRASDPDSNAVNKLRSDLKRKSEVSLKIEMDTKVRVKMDGVKSKKVGIRVTCDDIKGVVPKGKSPAVADVSTSKCKVDLQIKIWKWTF</sequence>
<proteinExistence type="predicted"/>
<dbReference type="GO" id="GO:0005886">
    <property type="term" value="C:plasma membrane"/>
    <property type="evidence" value="ECO:0007669"/>
    <property type="project" value="TreeGrafter"/>
</dbReference>
<dbReference type="AlphaFoldDB" id="A0A6A2X7Z4"/>
<gene>
    <name evidence="7" type="ORF">F3Y22_tig00111954pilonHSYRG00194</name>
</gene>
<keyword evidence="8" id="KW-1185">Reference proteome</keyword>
<dbReference type="PANTHER" id="PTHR31234:SF6">
    <property type="entry name" value="LATE EMBRYOGENESIS ABUNDANT PROTEIN LEA-2 SUBGROUP DOMAIN-CONTAINING PROTEIN"/>
    <property type="match status" value="1"/>
</dbReference>
<keyword evidence="4 5" id="KW-0472">Membrane</keyword>
<keyword evidence="2 5" id="KW-0812">Transmembrane</keyword>
<organism evidence="7 8">
    <name type="scientific">Hibiscus syriacus</name>
    <name type="common">Rose of Sharon</name>
    <dbReference type="NCBI Taxonomy" id="106335"/>
    <lineage>
        <taxon>Eukaryota</taxon>
        <taxon>Viridiplantae</taxon>
        <taxon>Streptophyta</taxon>
        <taxon>Embryophyta</taxon>
        <taxon>Tracheophyta</taxon>
        <taxon>Spermatophyta</taxon>
        <taxon>Magnoliopsida</taxon>
        <taxon>eudicotyledons</taxon>
        <taxon>Gunneridae</taxon>
        <taxon>Pentapetalae</taxon>
        <taxon>rosids</taxon>
        <taxon>malvids</taxon>
        <taxon>Malvales</taxon>
        <taxon>Malvaceae</taxon>
        <taxon>Malvoideae</taxon>
        <taxon>Hibiscus</taxon>
    </lineage>
</organism>